<protein>
    <submittedName>
        <fullName evidence="2">Uncharacterized protein</fullName>
    </submittedName>
</protein>
<proteinExistence type="predicted"/>
<reference evidence="2" key="1">
    <citation type="journal article" date="2020" name="Stud. Mycol.">
        <title>101 Dothideomycetes genomes: a test case for predicting lifestyles and emergence of pathogens.</title>
        <authorList>
            <person name="Haridas S."/>
            <person name="Albert R."/>
            <person name="Binder M."/>
            <person name="Bloem J."/>
            <person name="Labutti K."/>
            <person name="Salamov A."/>
            <person name="Andreopoulos B."/>
            <person name="Baker S."/>
            <person name="Barry K."/>
            <person name="Bills G."/>
            <person name="Bluhm B."/>
            <person name="Cannon C."/>
            <person name="Castanera R."/>
            <person name="Culley D."/>
            <person name="Daum C."/>
            <person name="Ezra D."/>
            <person name="Gonzalez J."/>
            <person name="Henrissat B."/>
            <person name="Kuo A."/>
            <person name="Liang C."/>
            <person name="Lipzen A."/>
            <person name="Lutzoni F."/>
            <person name="Magnuson J."/>
            <person name="Mondo S."/>
            <person name="Nolan M."/>
            <person name="Ohm R."/>
            <person name="Pangilinan J."/>
            <person name="Park H.-J."/>
            <person name="Ramirez L."/>
            <person name="Alfaro M."/>
            <person name="Sun H."/>
            <person name="Tritt A."/>
            <person name="Yoshinaga Y."/>
            <person name="Zwiers L.-H."/>
            <person name="Turgeon B."/>
            <person name="Goodwin S."/>
            <person name="Spatafora J."/>
            <person name="Crous P."/>
            <person name="Grigoriev I."/>
        </authorList>
    </citation>
    <scope>NUCLEOTIDE SEQUENCE</scope>
    <source>
        <strain evidence="2">CBS 473.64</strain>
    </source>
</reference>
<evidence type="ECO:0000313" key="2">
    <source>
        <dbReference type="EMBL" id="KAF2634109.1"/>
    </source>
</evidence>
<feature type="compositionally biased region" description="Polar residues" evidence="1">
    <location>
        <begin position="23"/>
        <end position="32"/>
    </location>
</feature>
<name>A0A6A6RFA4_9PLEO</name>
<accession>A0A6A6RFA4</accession>
<evidence type="ECO:0000313" key="3">
    <source>
        <dbReference type="Proteomes" id="UP000799753"/>
    </source>
</evidence>
<feature type="region of interest" description="Disordered" evidence="1">
    <location>
        <begin position="76"/>
        <end position="106"/>
    </location>
</feature>
<feature type="region of interest" description="Disordered" evidence="1">
    <location>
        <begin position="1"/>
        <end position="34"/>
    </location>
</feature>
<feature type="compositionally biased region" description="Pro residues" evidence="1">
    <location>
        <begin position="1"/>
        <end position="11"/>
    </location>
</feature>
<dbReference type="Proteomes" id="UP000799753">
    <property type="component" value="Unassembled WGS sequence"/>
</dbReference>
<feature type="compositionally biased region" description="Low complexity" evidence="1">
    <location>
        <begin position="12"/>
        <end position="22"/>
    </location>
</feature>
<dbReference type="AlphaFoldDB" id="A0A6A6RFA4"/>
<sequence>PRPSPPTPLPSHPILSHPFSSPANVSLSNPPTSLARPNHPHLLCARHQACPSTPYRTHPHPLAQKHKNTWQCQHATSRTHGPFSRPYTAPSVGPPSRPPSLCRADRPIGWSTNSAGTTRRHQEANCHVRFGTGAQPHKHLPLRCLRETADLFAARPCNKLSCSPLAVGRR</sequence>
<dbReference type="EMBL" id="MU006866">
    <property type="protein sequence ID" value="KAF2634109.1"/>
    <property type="molecule type" value="Genomic_DNA"/>
</dbReference>
<gene>
    <name evidence="2" type="ORF">P280DRAFT_334636</name>
</gene>
<organism evidence="2 3">
    <name type="scientific">Massarina eburnea CBS 473.64</name>
    <dbReference type="NCBI Taxonomy" id="1395130"/>
    <lineage>
        <taxon>Eukaryota</taxon>
        <taxon>Fungi</taxon>
        <taxon>Dikarya</taxon>
        <taxon>Ascomycota</taxon>
        <taxon>Pezizomycotina</taxon>
        <taxon>Dothideomycetes</taxon>
        <taxon>Pleosporomycetidae</taxon>
        <taxon>Pleosporales</taxon>
        <taxon>Massarineae</taxon>
        <taxon>Massarinaceae</taxon>
        <taxon>Massarina</taxon>
    </lineage>
</organism>
<feature type="non-terminal residue" evidence="2">
    <location>
        <position position="1"/>
    </location>
</feature>
<keyword evidence="3" id="KW-1185">Reference proteome</keyword>
<evidence type="ECO:0000256" key="1">
    <source>
        <dbReference type="SAM" id="MobiDB-lite"/>
    </source>
</evidence>